<comment type="function">
    <text evidence="5">Hydrolase that can remove 'Lys-48'-linked conjugated ubiquitin from proteins.</text>
</comment>
<dbReference type="PANTHER" id="PTHR12473">
    <property type="entry name" value="UBIQUITIN CARBOXYL-TERMINAL HYDROLASE MINDY-4-RELATED"/>
    <property type="match status" value="1"/>
</dbReference>
<proteinExistence type="inferred from homology"/>
<dbReference type="EMBL" id="NIVC01000278">
    <property type="protein sequence ID" value="PAA86497.1"/>
    <property type="molecule type" value="Genomic_DNA"/>
</dbReference>
<keyword evidence="4 5" id="KW-0788">Thiol protease</keyword>
<dbReference type="STRING" id="282301.A0A267GM75"/>
<dbReference type="InterPro" id="IPR039785">
    <property type="entry name" value="MINY3/4"/>
</dbReference>
<organism evidence="7 8">
    <name type="scientific">Macrostomum lignano</name>
    <dbReference type="NCBI Taxonomy" id="282301"/>
    <lineage>
        <taxon>Eukaryota</taxon>
        <taxon>Metazoa</taxon>
        <taxon>Spiralia</taxon>
        <taxon>Lophotrochozoa</taxon>
        <taxon>Platyhelminthes</taxon>
        <taxon>Rhabditophora</taxon>
        <taxon>Macrostomorpha</taxon>
        <taxon>Macrostomida</taxon>
        <taxon>Macrostomidae</taxon>
        <taxon>Macrostomum</taxon>
    </lineage>
</organism>
<name>A0A267GM75_9PLAT</name>
<dbReference type="Pfam" id="PF13898">
    <property type="entry name" value="MINDY-3_4_CD"/>
    <property type="match status" value="1"/>
</dbReference>
<evidence type="ECO:0000256" key="2">
    <source>
        <dbReference type="ARBA" id="ARBA00022670"/>
    </source>
</evidence>
<gene>
    <name evidence="7" type="ORF">BOX15_Mlig021070g1</name>
</gene>
<dbReference type="PANTHER" id="PTHR12473:SF17">
    <property type="entry name" value="UBIQUITIN CARBOXYL-TERMINAL HYDROLASE MINDY-3"/>
    <property type="match status" value="1"/>
</dbReference>
<evidence type="ECO:0000313" key="7">
    <source>
        <dbReference type="EMBL" id="PAA86497.1"/>
    </source>
</evidence>
<comment type="caution">
    <text evidence="7">The sequence shown here is derived from an EMBL/GenBank/DDBJ whole genome shotgun (WGS) entry which is preliminary data.</text>
</comment>
<dbReference type="Proteomes" id="UP000215902">
    <property type="component" value="Unassembled WGS sequence"/>
</dbReference>
<dbReference type="InterPro" id="IPR025257">
    <property type="entry name" value="MINDY-3/4_CD"/>
</dbReference>
<dbReference type="OrthoDB" id="9981542at2759"/>
<dbReference type="GO" id="GO:0006508">
    <property type="term" value="P:proteolysis"/>
    <property type="evidence" value="ECO:0007669"/>
    <property type="project" value="UniProtKB-KW"/>
</dbReference>
<dbReference type="GO" id="GO:0004843">
    <property type="term" value="F:cysteine-type deubiquitinase activity"/>
    <property type="evidence" value="ECO:0007669"/>
    <property type="project" value="UniProtKB-UniRule"/>
</dbReference>
<feature type="non-terminal residue" evidence="7">
    <location>
        <position position="1"/>
    </location>
</feature>
<dbReference type="GO" id="GO:1990380">
    <property type="term" value="F:K48-linked deubiquitinase activity"/>
    <property type="evidence" value="ECO:0007669"/>
    <property type="project" value="UniProtKB-UniRule"/>
</dbReference>
<comment type="similarity">
    <text evidence="1 5">Belongs to the MINDY deubiquitinase family. FAM188 subfamily.</text>
</comment>
<evidence type="ECO:0000313" key="8">
    <source>
        <dbReference type="Proteomes" id="UP000215902"/>
    </source>
</evidence>
<keyword evidence="3 5" id="KW-0378">Hydrolase</keyword>
<keyword evidence="2 5" id="KW-0645">Protease</keyword>
<evidence type="ECO:0000256" key="1">
    <source>
        <dbReference type="ARBA" id="ARBA00011074"/>
    </source>
</evidence>
<accession>A0A267GM75</accession>
<evidence type="ECO:0000256" key="4">
    <source>
        <dbReference type="ARBA" id="ARBA00022807"/>
    </source>
</evidence>
<keyword evidence="5" id="KW-0833">Ubl conjugation pathway</keyword>
<evidence type="ECO:0000256" key="3">
    <source>
        <dbReference type="ARBA" id="ARBA00022801"/>
    </source>
</evidence>
<keyword evidence="8" id="KW-1185">Reference proteome</keyword>
<protein>
    <recommendedName>
        <fullName evidence="5">Ubiquitin carboxyl-terminal hydrolase MINDY</fullName>
        <ecNumber evidence="5">3.4.19.12</ecNumber>
    </recommendedName>
</protein>
<feature type="domain" description="Deubiquitinating enzyme MINDY-3/4 conserved" evidence="6">
    <location>
        <begin position="34"/>
        <end position="342"/>
    </location>
</feature>
<dbReference type="AlphaFoldDB" id="A0A267GM75"/>
<evidence type="ECO:0000259" key="6">
    <source>
        <dbReference type="SMART" id="SM01174"/>
    </source>
</evidence>
<sequence length="449" mass="49388">SKSSLETVFHSLVHPTLQQWIMSILDESEWSACNKLVWGPAEPSPDTLARWLQGFQFSEDEPTALLQLQGGPCAVVAAIQAHMIQLAIFKHGCLQPQDFKGDSTVLLTQAIAAVMQQLADSNGGCCVLVFQPEELLSEEDGSTVISIEEIRQSLRKSEVPPPVQPDLMEQMVMSVLQGLLGKLGLLSLVYSAVLTLGVDQVRQQVADEEESLVDPRSGNGSQALLNLLIAGVATPHFFDGMRNVDGLVMQGIASQPSIGFLTLLESLRYCEVGWHLKNPRYPVWIVGSETHLTVLFSNEAGLIQGDGKCQEVERVFHQLDASSAGFIPADKLDELIKSARLDLPEGCQNLSELKTRLDPEGLQIILRDSFIRLFFPNACNDYPSKFALFHLNNLARGATAKVAYVRGDANMQQEIADCSVGHCDLMRVLQTKWPTLTVKWEGDRLPSIN</sequence>
<reference evidence="7 8" key="1">
    <citation type="submission" date="2017-06" db="EMBL/GenBank/DDBJ databases">
        <title>A platform for efficient transgenesis in Macrostomum lignano, a flatworm model organism for stem cell research.</title>
        <authorList>
            <person name="Berezikov E."/>
        </authorList>
    </citation>
    <scope>NUCLEOTIDE SEQUENCE [LARGE SCALE GENOMIC DNA]</scope>
    <source>
        <strain evidence="7">DV1</strain>
        <tissue evidence="7">Whole organism</tissue>
    </source>
</reference>
<evidence type="ECO:0000256" key="5">
    <source>
        <dbReference type="RuleBase" id="RU367088"/>
    </source>
</evidence>
<dbReference type="GO" id="GO:0071108">
    <property type="term" value="P:protein K48-linked deubiquitination"/>
    <property type="evidence" value="ECO:0007669"/>
    <property type="project" value="InterPro"/>
</dbReference>
<dbReference type="SMART" id="SM01174">
    <property type="entry name" value="DUF4205"/>
    <property type="match status" value="1"/>
</dbReference>
<dbReference type="EC" id="3.4.19.12" evidence="5"/>
<comment type="catalytic activity">
    <reaction evidence="5">
        <text>Thiol-dependent hydrolysis of ester, thioester, amide, peptide and isopeptide bonds formed by the C-terminal Gly of ubiquitin (a 76-residue protein attached to proteins as an intracellular targeting signal).</text>
        <dbReference type="EC" id="3.4.19.12"/>
    </reaction>
</comment>